<evidence type="ECO:0000256" key="3">
    <source>
        <dbReference type="ARBA" id="ARBA00023157"/>
    </source>
</evidence>
<dbReference type="PROSITE" id="PS50927">
    <property type="entry name" value="BULB_LECTIN"/>
    <property type="match status" value="1"/>
</dbReference>
<dbReference type="InterPro" id="IPR003609">
    <property type="entry name" value="Pan_app"/>
</dbReference>
<dbReference type="InterPro" id="IPR035446">
    <property type="entry name" value="SLSG/EP1"/>
</dbReference>
<dbReference type="CDD" id="cd01098">
    <property type="entry name" value="PAN_AP_plant"/>
    <property type="match status" value="1"/>
</dbReference>
<evidence type="ECO:0000256" key="2">
    <source>
        <dbReference type="ARBA" id="ARBA00022729"/>
    </source>
</evidence>
<dbReference type="Pfam" id="PF00954">
    <property type="entry name" value="S_locus_glycop"/>
    <property type="match status" value="1"/>
</dbReference>
<evidence type="ECO:0000259" key="5">
    <source>
        <dbReference type="PROSITE" id="PS50927"/>
    </source>
</evidence>
<proteinExistence type="predicted"/>
<dbReference type="Pfam" id="PF01453">
    <property type="entry name" value="B_lectin"/>
    <property type="match status" value="1"/>
</dbReference>
<feature type="domain" description="Bulb-type lectin" evidence="5">
    <location>
        <begin position="35"/>
        <end position="165"/>
    </location>
</feature>
<dbReference type="PIRSF" id="PIRSF002686">
    <property type="entry name" value="SLG"/>
    <property type="match status" value="1"/>
</dbReference>
<feature type="signal peptide" evidence="4">
    <location>
        <begin position="1"/>
        <end position="24"/>
    </location>
</feature>
<evidence type="ECO:0000256" key="4">
    <source>
        <dbReference type="SAM" id="SignalP"/>
    </source>
</evidence>
<reference evidence="7 8" key="1">
    <citation type="submission" date="2024-01" db="EMBL/GenBank/DDBJ databases">
        <title>Genome assemblies of Stephania.</title>
        <authorList>
            <person name="Yang L."/>
        </authorList>
    </citation>
    <scope>NUCLEOTIDE SEQUENCE [LARGE SCALE GENOMIC DNA]</scope>
    <source>
        <strain evidence="7">YNDBR</strain>
        <tissue evidence="7">Leaf</tissue>
    </source>
</reference>
<dbReference type="SUPFAM" id="SSF57414">
    <property type="entry name" value="Hairpin loop containing domain-like"/>
    <property type="match status" value="1"/>
</dbReference>
<dbReference type="SMART" id="SM00473">
    <property type="entry name" value="PAN_AP"/>
    <property type="match status" value="1"/>
</dbReference>
<dbReference type="Proteomes" id="UP001420932">
    <property type="component" value="Unassembled WGS sequence"/>
</dbReference>
<protein>
    <submittedName>
        <fullName evidence="7">Uncharacterized protein</fullName>
    </submittedName>
</protein>
<dbReference type="CDD" id="cd00028">
    <property type="entry name" value="B_lectin"/>
    <property type="match status" value="1"/>
</dbReference>
<dbReference type="Pfam" id="PF08276">
    <property type="entry name" value="PAN_2"/>
    <property type="match status" value="1"/>
</dbReference>
<dbReference type="PANTHER" id="PTHR32444:SF247">
    <property type="entry name" value="OS01G0958200 PROTEIN"/>
    <property type="match status" value="1"/>
</dbReference>
<feature type="chain" id="PRO_5043010901" evidence="4">
    <location>
        <begin position="25"/>
        <end position="495"/>
    </location>
</feature>
<organism evidence="7 8">
    <name type="scientific">Stephania yunnanensis</name>
    <dbReference type="NCBI Taxonomy" id="152371"/>
    <lineage>
        <taxon>Eukaryota</taxon>
        <taxon>Viridiplantae</taxon>
        <taxon>Streptophyta</taxon>
        <taxon>Embryophyta</taxon>
        <taxon>Tracheophyta</taxon>
        <taxon>Spermatophyta</taxon>
        <taxon>Magnoliopsida</taxon>
        <taxon>Ranunculales</taxon>
        <taxon>Menispermaceae</taxon>
        <taxon>Menispermoideae</taxon>
        <taxon>Cissampelideae</taxon>
        <taxon>Stephania</taxon>
    </lineage>
</organism>
<evidence type="ECO:0000313" key="7">
    <source>
        <dbReference type="EMBL" id="KAK9152116.1"/>
    </source>
</evidence>
<keyword evidence="3" id="KW-1015">Disulfide bond</keyword>
<keyword evidence="8" id="KW-1185">Reference proteome</keyword>
<dbReference type="InterPro" id="IPR001480">
    <property type="entry name" value="Bulb-type_lectin_dom"/>
</dbReference>
<accession>A0AAP0KGH7</accession>
<comment type="function">
    <text evidence="1">Involved in sporophytic self-incompatibility system (the inability of flowering plants to achieve self-fertilization).</text>
</comment>
<dbReference type="PANTHER" id="PTHR32444">
    <property type="entry name" value="BULB-TYPE LECTIN DOMAIN-CONTAINING PROTEIN"/>
    <property type="match status" value="1"/>
</dbReference>
<evidence type="ECO:0000313" key="8">
    <source>
        <dbReference type="Proteomes" id="UP001420932"/>
    </source>
</evidence>
<dbReference type="SMART" id="SM00108">
    <property type="entry name" value="B_lectin"/>
    <property type="match status" value="1"/>
</dbReference>
<comment type="caution">
    <text evidence="7">The sequence shown here is derived from an EMBL/GenBank/DDBJ whole genome shotgun (WGS) entry which is preliminary data.</text>
</comment>
<dbReference type="InterPro" id="IPR036426">
    <property type="entry name" value="Bulb-type_lectin_dom_sf"/>
</dbReference>
<dbReference type="SUPFAM" id="SSF51110">
    <property type="entry name" value="alpha-D-mannose-specific plant lectins"/>
    <property type="match status" value="1"/>
</dbReference>
<sequence length="495" mass="54620">MNNIVSTSPLTLFLIALPWCITLSFTPTISTSAAADTLFAGQSLTANQTLVSKGYKFELGFFTPGNSQKYYIGIWFKQVQKKKTVIWVANRNKPITSNDSSSSELKLLENGHLVLLIMRPKLPIWSTESTPSRTMNDTTVKAVIGDDGNLVISSSSNGNIIWQSFDHPTNAPLPGVKFKYDGLTKKSVKITSWKNSEDPSDGIYSIALAPDKSFNLIWNNSKKFYSSGPWNGRFFSNVPEMEVGLGLMSYFRFMSYKNGSYDFTFVLLNQSLPFYNFVDSTGQEKAMVWSPETQDWTVIWSKPMFHCQVYGVCGAFGVCSENNIPSICQCLSGFEQRYPKDWNLLDYSGGCVRRTSLQCGNEDSFLKMSNMGLPQISSQSTNALAVDNAEKCKLVCLQNCSCSAYAYDTNSISTRGSIQCLLWYGNLMNIEQLVVDKGNDLYIKLARSQGHDLGSKTKASTIWIIVGAPWRHIGVVVGATAPKSGAVAPGVAPSS</sequence>
<dbReference type="EMBL" id="JBBNAF010000004">
    <property type="protein sequence ID" value="KAK9152116.1"/>
    <property type="molecule type" value="Genomic_DNA"/>
</dbReference>
<gene>
    <name evidence="7" type="ORF">Syun_010425</name>
</gene>
<dbReference type="PROSITE" id="PS50948">
    <property type="entry name" value="PAN"/>
    <property type="match status" value="1"/>
</dbReference>
<keyword evidence="2 4" id="KW-0732">Signal</keyword>
<feature type="domain" description="Apple" evidence="6">
    <location>
        <begin position="359"/>
        <end position="446"/>
    </location>
</feature>
<evidence type="ECO:0000259" key="6">
    <source>
        <dbReference type="PROSITE" id="PS50948"/>
    </source>
</evidence>
<evidence type="ECO:0000256" key="1">
    <source>
        <dbReference type="ARBA" id="ARBA00003061"/>
    </source>
</evidence>
<dbReference type="InterPro" id="IPR000858">
    <property type="entry name" value="S_locus_glycoprot_dom"/>
</dbReference>
<dbReference type="GO" id="GO:0048544">
    <property type="term" value="P:recognition of pollen"/>
    <property type="evidence" value="ECO:0007669"/>
    <property type="project" value="InterPro"/>
</dbReference>
<dbReference type="Gene3D" id="2.90.10.10">
    <property type="entry name" value="Bulb-type lectin domain"/>
    <property type="match status" value="1"/>
</dbReference>
<dbReference type="AlphaFoldDB" id="A0AAP0KGH7"/>
<name>A0AAP0KGH7_9MAGN</name>